<keyword evidence="3" id="KW-1185">Reference proteome</keyword>
<feature type="compositionally biased region" description="Basic and acidic residues" evidence="1">
    <location>
        <begin position="55"/>
        <end position="64"/>
    </location>
</feature>
<evidence type="ECO:0000313" key="3">
    <source>
        <dbReference type="Proteomes" id="UP001321542"/>
    </source>
</evidence>
<feature type="region of interest" description="Disordered" evidence="1">
    <location>
        <begin position="1"/>
        <end position="94"/>
    </location>
</feature>
<organism evidence="2 3">
    <name type="scientific">Streptomyces graminofaciens</name>
    <dbReference type="NCBI Taxonomy" id="68212"/>
    <lineage>
        <taxon>Bacteria</taxon>
        <taxon>Bacillati</taxon>
        <taxon>Actinomycetota</taxon>
        <taxon>Actinomycetes</taxon>
        <taxon>Kitasatosporales</taxon>
        <taxon>Streptomycetaceae</taxon>
        <taxon>Streptomyces</taxon>
    </lineage>
</organism>
<reference evidence="2 3" key="2">
    <citation type="journal article" date="2023" name="ChemBioChem">
        <title>Acyltransferase Domain Exchange between Two Independent Type I Polyketide Synthases in the Same Producer Strain of Macrolide Antibiotics.</title>
        <authorList>
            <person name="Kudo F."/>
            <person name="Kishikawa K."/>
            <person name="Tsuboi K."/>
            <person name="Kido T."/>
            <person name="Usui T."/>
            <person name="Hashimoto J."/>
            <person name="Shin-Ya K."/>
            <person name="Miyanaga A."/>
            <person name="Eguchi T."/>
        </authorList>
    </citation>
    <scope>NUCLEOTIDE SEQUENCE [LARGE SCALE GENOMIC DNA]</scope>
    <source>
        <strain evidence="2 3">A-8890</strain>
    </source>
</reference>
<dbReference type="EMBL" id="AP018448">
    <property type="protein sequence ID" value="BBC29355.1"/>
    <property type="molecule type" value="Genomic_DNA"/>
</dbReference>
<gene>
    <name evidence="2" type="ORF">SGFS_006490</name>
</gene>
<reference evidence="2 3" key="1">
    <citation type="journal article" date="2010" name="ChemBioChem">
        <title>Cloning and characterization of the biosynthetic gene cluster of 16-membered macrolide antibiotic FD-891: involvement of a dual functional cytochrome P450 monooxygenase catalyzing epoxidation and hydroxylation.</title>
        <authorList>
            <person name="Kudo F."/>
            <person name="Motegi A."/>
            <person name="Mizoue K."/>
            <person name="Eguchi T."/>
        </authorList>
    </citation>
    <scope>NUCLEOTIDE SEQUENCE [LARGE SCALE GENOMIC DNA]</scope>
    <source>
        <strain evidence="2 3">A-8890</strain>
    </source>
</reference>
<proteinExistence type="predicted"/>
<name>A0ABM7F0V8_9ACTN</name>
<accession>A0ABM7F0V8</accession>
<feature type="compositionally biased region" description="Basic residues" evidence="1">
    <location>
        <begin position="65"/>
        <end position="85"/>
    </location>
</feature>
<evidence type="ECO:0000313" key="2">
    <source>
        <dbReference type="EMBL" id="BBC29355.1"/>
    </source>
</evidence>
<evidence type="ECO:0000256" key="1">
    <source>
        <dbReference type="SAM" id="MobiDB-lite"/>
    </source>
</evidence>
<protein>
    <submittedName>
        <fullName evidence="2">Uncharacterized protein</fullName>
    </submittedName>
</protein>
<sequence>MIVGRDDDPAGEATRVTNLLHGPLTHIHPSPERVLRGTPGGPPSFQSPDVHAGNRRQDRSTDPHRGRRRHHLPHHPPPRRPHRPHPRDPQFRLVDPRRTAIQARKQAAQERFRPSAFTALSDPASRAQYDKKITQGKHHTQALLCPARRRADVLFAMPHDGIFHEPQAPGAG</sequence>
<dbReference type="Proteomes" id="UP001321542">
    <property type="component" value="Chromosome"/>
</dbReference>